<feature type="region of interest" description="Disordered" evidence="1">
    <location>
        <begin position="60"/>
        <end position="84"/>
    </location>
</feature>
<comment type="caution">
    <text evidence="2">The sequence shown here is derived from an EMBL/GenBank/DDBJ whole genome shotgun (WGS) entry which is preliminary data.</text>
</comment>
<evidence type="ECO:0000313" key="3">
    <source>
        <dbReference type="Proteomes" id="UP000680865"/>
    </source>
</evidence>
<evidence type="ECO:0000256" key="1">
    <source>
        <dbReference type="SAM" id="MobiDB-lite"/>
    </source>
</evidence>
<dbReference type="EMBL" id="BOQP01000006">
    <property type="protein sequence ID" value="GIM69042.1"/>
    <property type="molecule type" value="Genomic_DNA"/>
</dbReference>
<organism evidence="2 3">
    <name type="scientific">Winogradskya consettensis</name>
    <dbReference type="NCBI Taxonomy" id="113560"/>
    <lineage>
        <taxon>Bacteria</taxon>
        <taxon>Bacillati</taxon>
        <taxon>Actinomycetota</taxon>
        <taxon>Actinomycetes</taxon>
        <taxon>Micromonosporales</taxon>
        <taxon>Micromonosporaceae</taxon>
        <taxon>Winogradskya</taxon>
    </lineage>
</organism>
<keyword evidence="3" id="KW-1185">Reference proteome</keyword>
<evidence type="ECO:0000313" key="2">
    <source>
        <dbReference type="EMBL" id="GIM69042.1"/>
    </source>
</evidence>
<reference evidence="2" key="1">
    <citation type="submission" date="2021-03" db="EMBL/GenBank/DDBJ databases">
        <title>Whole genome shotgun sequence of Actinoplanes consettensis NBRC 14913.</title>
        <authorList>
            <person name="Komaki H."/>
            <person name="Tamura T."/>
        </authorList>
    </citation>
    <scope>NUCLEOTIDE SEQUENCE</scope>
    <source>
        <strain evidence="2">NBRC 14913</strain>
    </source>
</reference>
<protein>
    <submittedName>
        <fullName evidence="2">Uncharacterized protein</fullName>
    </submittedName>
</protein>
<proteinExistence type="predicted"/>
<sequence>MPESGRAEHVLQRHPLRPELDQFLVSKQLIAAHGVDEHQPSTTHPEHVRGEQLGIDAWRRDPCLGQTSGGSRQSGAQSSPVRPLGGVFVRECHGIIMGRRIAATTGRVVDR</sequence>
<dbReference type="Proteomes" id="UP000680865">
    <property type="component" value="Unassembled WGS sequence"/>
</dbReference>
<accession>A0A919SCC3</accession>
<gene>
    <name evidence="2" type="ORF">Aco04nite_13460</name>
</gene>
<name>A0A919SCC3_9ACTN</name>
<dbReference type="AlphaFoldDB" id="A0A919SCC3"/>
<feature type="compositionally biased region" description="Low complexity" evidence="1">
    <location>
        <begin position="65"/>
        <end position="79"/>
    </location>
</feature>